<reference evidence="9" key="1">
    <citation type="submission" date="2022-06" db="EMBL/GenBank/DDBJ databases">
        <title>Draft genome sequences of Leminorella grimontii str. JCM5902.</title>
        <authorList>
            <person name="Wakabayashi Y."/>
            <person name="Kojima K."/>
        </authorList>
    </citation>
    <scope>NUCLEOTIDE SEQUENCE</scope>
    <source>
        <strain evidence="9">JCM 5902</strain>
    </source>
</reference>
<dbReference type="InterPro" id="IPR013783">
    <property type="entry name" value="Ig-like_fold"/>
</dbReference>
<dbReference type="PANTHER" id="PTHR30251">
    <property type="entry name" value="PILUS ASSEMBLY CHAPERONE"/>
    <property type="match status" value="1"/>
</dbReference>
<proteinExistence type="inferred from homology"/>
<evidence type="ECO:0000256" key="5">
    <source>
        <dbReference type="ARBA" id="ARBA00023186"/>
    </source>
</evidence>
<dbReference type="EMBL" id="BRLH01000004">
    <property type="protein sequence ID" value="GKX55944.1"/>
    <property type="molecule type" value="Genomic_DNA"/>
</dbReference>
<dbReference type="Pfam" id="PF02753">
    <property type="entry name" value="PapD_C"/>
    <property type="match status" value="1"/>
</dbReference>
<protein>
    <submittedName>
        <fullName evidence="9">Molecular chaperone</fullName>
    </submittedName>
</protein>
<comment type="similarity">
    <text evidence="2">Belongs to the periplasmic pilus chaperone family.</text>
</comment>
<dbReference type="InterPro" id="IPR008962">
    <property type="entry name" value="PapD-like_sf"/>
</dbReference>
<dbReference type="GO" id="GO:0071555">
    <property type="term" value="P:cell wall organization"/>
    <property type="evidence" value="ECO:0007669"/>
    <property type="project" value="InterPro"/>
</dbReference>
<evidence type="ECO:0000256" key="4">
    <source>
        <dbReference type="ARBA" id="ARBA00022764"/>
    </source>
</evidence>
<name>A0AAV5N2K6_9GAMM</name>
<evidence type="ECO:0000259" key="7">
    <source>
        <dbReference type="Pfam" id="PF00345"/>
    </source>
</evidence>
<dbReference type="PRINTS" id="PR00969">
    <property type="entry name" value="CHAPERONPILI"/>
</dbReference>
<evidence type="ECO:0000256" key="3">
    <source>
        <dbReference type="ARBA" id="ARBA00022729"/>
    </source>
</evidence>
<keyword evidence="10" id="KW-1185">Reference proteome</keyword>
<dbReference type="InterPro" id="IPR016147">
    <property type="entry name" value="Pili_assmbl_chaperone_N"/>
</dbReference>
<keyword evidence="6" id="KW-0812">Transmembrane</keyword>
<evidence type="ECO:0000256" key="1">
    <source>
        <dbReference type="ARBA" id="ARBA00004418"/>
    </source>
</evidence>
<dbReference type="InterPro" id="IPR001829">
    <property type="entry name" value="Pili_assmbl_chaperone_bac"/>
</dbReference>
<gene>
    <name evidence="9" type="ORF">SOASR030_20560</name>
</gene>
<feature type="transmembrane region" description="Helical" evidence="6">
    <location>
        <begin position="6"/>
        <end position="27"/>
    </location>
</feature>
<dbReference type="SUPFAM" id="SSF49354">
    <property type="entry name" value="PapD-like"/>
    <property type="match status" value="1"/>
</dbReference>
<dbReference type="Gene3D" id="2.60.40.10">
    <property type="entry name" value="Immunoglobulins"/>
    <property type="match status" value="2"/>
</dbReference>
<dbReference type="AlphaFoldDB" id="A0AAV5N2K6"/>
<comment type="subcellular location">
    <subcellularLocation>
        <location evidence="1">Periplasm</location>
    </subcellularLocation>
</comment>
<keyword evidence="3" id="KW-0732">Signal</keyword>
<evidence type="ECO:0000256" key="2">
    <source>
        <dbReference type="ARBA" id="ARBA00007399"/>
    </source>
</evidence>
<evidence type="ECO:0000313" key="10">
    <source>
        <dbReference type="Proteomes" id="UP001058124"/>
    </source>
</evidence>
<dbReference type="PANTHER" id="PTHR30251:SF7">
    <property type="entry name" value="FIMBRIAE CHAPARONE"/>
    <property type="match status" value="1"/>
</dbReference>
<evidence type="ECO:0000259" key="8">
    <source>
        <dbReference type="Pfam" id="PF02753"/>
    </source>
</evidence>
<organism evidence="9 10">
    <name type="scientific">Leminorella grimontii</name>
    <dbReference type="NCBI Taxonomy" id="82981"/>
    <lineage>
        <taxon>Bacteria</taxon>
        <taxon>Pseudomonadati</taxon>
        <taxon>Pseudomonadota</taxon>
        <taxon>Gammaproteobacteria</taxon>
        <taxon>Enterobacterales</taxon>
        <taxon>Budviciaceae</taxon>
        <taxon>Leminorella</taxon>
    </lineage>
</organism>
<feature type="domain" description="Pili assembly chaperone C-terminal" evidence="8">
    <location>
        <begin position="181"/>
        <end position="240"/>
    </location>
</feature>
<dbReference type="GO" id="GO:0030288">
    <property type="term" value="C:outer membrane-bounded periplasmic space"/>
    <property type="evidence" value="ECO:0007669"/>
    <property type="project" value="InterPro"/>
</dbReference>
<dbReference type="Proteomes" id="UP001058124">
    <property type="component" value="Unassembled WGS sequence"/>
</dbReference>
<evidence type="ECO:0000313" key="9">
    <source>
        <dbReference type="EMBL" id="GKX55944.1"/>
    </source>
</evidence>
<evidence type="ECO:0000256" key="6">
    <source>
        <dbReference type="SAM" id="Phobius"/>
    </source>
</evidence>
<keyword evidence="6" id="KW-0472">Membrane</keyword>
<feature type="domain" description="Pili assembly chaperone N-terminal" evidence="7">
    <location>
        <begin position="35"/>
        <end position="154"/>
    </location>
</feature>
<dbReference type="InterPro" id="IPR050643">
    <property type="entry name" value="Periplasmic_pilus_chap"/>
</dbReference>
<keyword evidence="4" id="KW-0574">Periplasm</keyword>
<sequence>MLNGELAFLVVRFLRLFLVLTLIGYGASVRADAGLLIDKTRLVFPATSKEETLYIHNVNSYPVMVQNWIDDGDIDADLGTLKTPLLVVPPLFKLQPNESKSVRVILGRHRLPAERESVFWLNVQMIPPVDPNKTNGLAVSVRTRMKVFYRPESLIKGGSTAWIQKVTCSAGQGSAAYIECVNPTPYYATVDALTLSFSRSASVKTMDGFMLAPYDRQRYAVSTVKGLSVITLSLVNDDGYVEKKTVNVRER</sequence>
<dbReference type="Pfam" id="PF00345">
    <property type="entry name" value="PapD_N"/>
    <property type="match status" value="1"/>
</dbReference>
<dbReference type="RefSeq" id="WP_051155670.1">
    <property type="nucleotide sequence ID" value="NZ_BRLH01000004.1"/>
</dbReference>
<accession>A0AAV5N2K6</accession>
<keyword evidence="5" id="KW-0143">Chaperone</keyword>
<comment type="caution">
    <text evidence="9">The sequence shown here is derived from an EMBL/GenBank/DDBJ whole genome shotgun (WGS) entry which is preliminary data.</text>
</comment>
<dbReference type="InterPro" id="IPR036316">
    <property type="entry name" value="Pili_assmbl_chap_C_dom_sf"/>
</dbReference>
<dbReference type="InterPro" id="IPR016148">
    <property type="entry name" value="Pili_assmbl_chaperone_C"/>
</dbReference>
<keyword evidence="6" id="KW-1133">Transmembrane helix</keyword>
<dbReference type="SUPFAM" id="SSF49584">
    <property type="entry name" value="Periplasmic chaperone C-domain"/>
    <property type="match status" value="1"/>
</dbReference>